<organism evidence="1 2">
    <name type="scientific">Cetraspora pellucida</name>
    <dbReference type="NCBI Taxonomy" id="1433469"/>
    <lineage>
        <taxon>Eukaryota</taxon>
        <taxon>Fungi</taxon>
        <taxon>Fungi incertae sedis</taxon>
        <taxon>Mucoromycota</taxon>
        <taxon>Glomeromycotina</taxon>
        <taxon>Glomeromycetes</taxon>
        <taxon>Diversisporales</taxon>
        <taxon>Gigasporaceae</taxon>
        <taxon>Cetraspora</taxon>
    </lineage>
</organism>
<dbReference type="Proteomes" id="UP000789366">
    <property type="component" value="Unassembled WGS sequence"/>
</dbReference>
<accession>A0ACA9MQ54</accession>
<keyword evidence="2" id="KW-1185">Reference proteome</keyword>
<protein>
    <submittedName>
        <fullName evidence="1">2202_t:CDS:1</fullName>
    </submittedName>
</protein>
<feature type="non-terminal residue" evidence="1">
    <location>
        <position position="849"/>
    </location>
</feature>
<proteinExistence type="predicted"/>
<comment type="caution">
    <text evidence="1">The sequence shown here is derived from an EMBL/GenBank/DDBJ whole genome shotgun (WGS) entry which is preliminary data.</text>
</comment>
<evidence type="ECO:0000313" key="2">
    <source>
        <dbReference type="Proteomes" id="UP000789366"/>
    </source>
</evidence>
<reference evidence="1" key="1">
    <citation type="submission" date="2021-06" db="EMBL/GenBank/DDBJ databases">
        <authorList>
            <person name="Kallberg Y."/>
            <person name="Tangrot J."/>
            <person name="Rosling A."/>
        </authorList>
    </citation>
    <scope>NUCLEOTIDE SEQUENCE</scope>
    <source>
        <strain evidence="1">28 12/20/2015</strain>
    </source>
</reference>
<gene>
    <name evidence="1" type="ORF">SPELUC_LOCUS7144</name>
</gene>
<evidence type="ECO:0000313" key="1">
    <source>
        <dbReference type="EMBL" id="CAG8601641.1"/>
    </source>
</evidence>
<dbReference type="EMBL" id="CAJVPW010009146">
    <property type="protein sequence ID" value="CAG8601641.1"/>
    <property type="molecule type" value="Genomic_DNA"/>
</dbReference>
<sequence>MSDIIREPRLEATKFFKYQIDKNARCIHEFFKRVSASQWSLSAFVKYIAKLETGLDFEQLFKVFVESLDQICVLLVVPVCVRAFAQSYLKWLEAMVNECREYFFAKVTLQEKTELKDIFKDTVNVTAQAEAYRAYITAPAVPTKSSGTDVQERHNDKVDEELIEASKEKKRKDEDDVTVVTSTPPTKRSRSRYESSYSPSPSEVEELPSLATDSVFNDDNYERDVPQLSDDYSEENEKPIIEDLSDDYSEENEKPIIEDLFDDYSEENEKPIIEDLSDDYSEENEKPIIEDLSDDYSEENEKPIIEDQNNVISPLCAVQETSENKIVVFFTQQKMSSHLSQISTISTANKTEAKSTCNDNDKESSSSPPNQELEDTETIPPIIVNKDGDIMTDTKMMHDRYLRIRRDLYDYSSQKDWFIEDYNVSDGFRKYQISNIDKLVAGETFNFASSSEAILSLHNIMFIDSTTMKKPLYLDIDDERKWRISICQPRQQTPPSFLREIMNEYEAEINDIDKLRSKFYDMWGKYRDKVIYSDNERHLFEAIQAVACAFFERMHMYLDSRNKNEDTFVHDYVHDVFKEMFCDPNYEIIWANTESLSSREHRVTYGRSKGRKPDITIYRVMKKDEKEETCKIERKETCFIEAKHLSVTRNSKIGGYNLYKVAILCQGGINRIIYSRGNTPKLKSFEGHICEGYIYLGMMDLEYDGIYRYFQLSEIKLAQKLSEFNLVRKLIIETFYFKCRIDSFYSNENNKRLSDNISCHNSFSREPTITPKACRSTMIPVVSLIEKTTKTNNWKKTKIFSYQINICQEMISKFNEALGFLFRKKYKMDFRGLTKDEKDYVMAEILKRK</sequence>
<name>A0ACA9MQ54_9GLOM</name>